<name>A0A3M7SLI2_BRAPC</name>
<accession>A0A3M7SLI2</accession>
<gene>
    <name evidence="1" type="ORF">BpHYR1_021096</name>
</gene>
<dbReference type="AlphaFoldDB" id="A0A3M7SLI2"/>
<protein>
    <submittedName>
        <fullName evidence="1">Uncharacterized protein</fullName>
    </submittedName>
</protein>
<dbReference type="Proteomes" id="UP000276133">
    <property type="component" value="Unassembled WGS sequence"/>
</dbReference>
<evidence type="ECO:0000313" key="2">
    <source>
        <dbReference type="Proteomes" id="UP000276133"/>
    </source>
</evidence>
<evidence type="ECO:0000313" key="1">
    <source>
        <dbReference type="EMBL" id="RNA36490.1"/>
    </source>
</evidence>
<sequence length="96" mass="11130">MIQMNKKHKMGIPKMAKPIQWGINARQTNCIAFLIEDAGKVNALRIPVRVVPMFDPKVITYTLCKLTIPIPHRGTRFSWKRCINGYANTMSYWPRN</sequence>
<proteinExistence type="predicted"/>
<keyword evidence="2" id="KW-1185">Reference proteome</keyword>
<organism evidence="1 2">
    <name type="scientific">Brachionus plicatilis</name>
    <name type="common">Marine rotifer</name>
    <name type="synonym">Brachionus muelleri</name>
    <dbReference type="NCBI Taxonomy" id="10195"/>
    <lineage>
        <taxon>Eukaryota</taxon>
        <taxon>Metazoa</taxon>
        <taxon>Spiralia</taxon>
        <taxon>Gnathifera</taxon>
        <taxon>Rotifera</taxon>
        <taxon>Eurotatoria</taxon>
        <taxon>Monogononta</taxon>
        <taxon>Pseudotrocha</taxon>
        <taxon>Ploima</taxon>
        <taxon>Brachionidae</taxon>
        <taxon>Brachionus</taxon>
    </lineage>
</organism>
<dbReference type="EMBL" id="REGN01001178">
    <property type="protein sequence ID" value="RNA36490.1"/>
    <property type="molecule type" value="Genomic_DNA"/>
</dbReference>
<comment type="caution">
    <text evidence="1">The sequence shown here is derived from an EMBL/GenBank/DDBJ whole genome shotgun (WGS) entry which is preliminary data.</text>
</comment>
<reference evidence="1 2" key="1">
    <citation type="journal article" date="2018" name="Sci. Rep.">
        <title>Genomic signatures of local adaptation to the degree of environmental predictability in rotifers.</title>
        <authorList>
            <person name="Franch-Gras L."/>
            <person name="Hahn C."/>
            <person name="Garcia-Roger E.M."/>
            <person name="Carmona M.J."/>
            <person name="Serra M."/>
            <person name="Gomez A."/>
        </authorList>
    </citation>
    <scope>NUCLEOTIDE SEQUENCE [LARGE SCALE GENOMIC DNA]</scope>
    <source>
        <strain evidence="1">HYR1</strain>
    </source>
</reference>